<dbReference type="EMBL" id="PIQO01000003">
    <property type="protein sequence ID" value="PKR85765.1"/>
    <property type="molecule type" value="Genomic_DNA"/>
</dbReference>
<dbReference type="PANTHER" id="PTHR43798">
    <property type="entry name" value="MONOACYLGLYCEROL LIPASE"/>
    <property type="match status" value="1"/>
</dbReference>
<dbReference type="SUPFAM" id="SSF53474">
    <property type="entry name" value="alpha/beta-Hydrolases"/>
    <property type="match status" value="1"/>
</dbReference>
<dbReference type="Gene3D" id="3.40.50.1820">
    <property type="entry name" value="alpha/beta hydrolase"/>
    <property type="match status" value="1"/>
</dbReference>
<evidence type="ECO:0000259" key="2">
    <source>
        <dbReference type="Pfam" id="PF00561"/>
    </source>
</evidence>
<dbReference type="InterPro" id="IPR050266">
    <property type="entry name" value="AB_hydrolase_sf"/>
</dbReference>
<dbReference type="AlphaFoldDB" id="A0A2N3LMG6"/>
<protein>
    <submittedName>
        <fullName evidence="3">Alpha/beta hydrolase</fullName>
    </submittedName>
</protein>
<dbReference type="GO" id="GO:0016020">
    <property type="term" value="C:membrane"/>
    <property type="evidence" value="ECO:0007669"/>
    <property type="project" value="TreeGrafter"/>
</dbReference>
<gene>
    <name evidence="3" type="ORF">CWO92_05130</name>
</gene>
<feature type="domain" description="AB hydrolase-1" evidence="2">
    <location>
        <begin position="42"/>
        <end position="128"/>
    </location>
</feature>
<organism evidence="3 4">
    <name type="scientific">Heyndrickxia camelliae</name>
    <dbReference type="NCBI Taxonomy" id="1707093"/>
    <lineage>
        <taxon>Bacteria</taxon>
        <taxon>Bacillati</taxon>
        <taxon>Bacillota</taxon>
        <taxon>Bacilli</taxon>
        <taxon>Bacillales</taxon>
        <taxon>Bacillaceae</taxon>
        <taxon>Heyndrickxia</taxon>
    </lineage>
</organism>
<evidence type="ECO:0000256" key="1">
    <source>
        <dbReference type="ARBA" id="ARBA00022801"/>
    </source>
</evidence>
<dbReference type="OrthoDB" id="9805423at2"/>
<dbReference type="InterPro" id="IPR029058">
    <property type="entry name" value="AB_hydrolase_fold"/>
</dbReference>
<dbReference type="PANTHER" id="PTHR43798:SF31">
    <property type="entry name" value="AB HYDROLASE SUPERFAMILY PROTEIN YCLE"/>
    <property type="match status" value="1"/>
</dbReference>
<dbReference type="InterPro" id="IPR000073">
    <property type="entry name" value="AB_hydrolase_1"/>
</dbReference>
<sequence>MEEKMPIAKMENKNIYFEDIGEGTAILFVHPPGMGRKTFAKQTLLANQFRIILPDLSGHGDSPSSDRTISVQTYIEEIEAIRLKLNLEQLFLFGYSAGGIIVQEYAIQFPNHVKGVILSGGYPKIDTDVLKKEHLLGMYMAEHFPTLLAKILSISHFPERDLQEALYKHILKANKEIWTAFYKESLCFNCMDRISQLHAPLMLIYGTRADYINHHVRLYPKFIDTEVHFISKAGHQLPTRKSKKVNVLIQQFVRKFN</sequence>
<dbReference type="Proteomes" id="UP000233440">
    <property type="component" value="Unassembled WGS sequence"/>
</dbReference>
<dbReference type="Pfam" id="PF00561">
    <property type="entry name" value="Abhydrolase_1"/>
    <property type="match status" value="1"/>
</dbReference>
<accession>A0A2N3LMG6</accession>
<evidence type="ECO:0000313" key="3">
    <source>
        <dbReference type="EMBL" id="PKR85765.1"/>
    </source>
</evidence>
<name>A0A2N3LMG6_9BACI</name>
<keyword evidence="1 3" id="KW-0378">Hydrolase</keyword>
<dbReference type="GO" id="GO:0016787">
    <property type="term" value="F:hydrolase activity"/>
    <property type="evidence" value="ECO:0007669"/>
    <property type="project" value="UniProtKB-KW"/>
</dbReference>
<reference evidence="3 4" key="1">
    <citation type="submission" date="2017-11" db="EMBL/GenBank/DDBJ databases">
        <title>Bacillus camelliae sp. nov., isolated from pu'er tea.</title>
        <authorList>
            <person name="Niu L."/>
        </authorList>
    </citation>
    <scope>NUCLEOTIDE SEQUENCE [LARGE SCALE GENOMIC DNA]</scope>
    <source>
        <strain evidence="3 4">7578-1</strain>
    </source>
</reference>
<comment type="caution">
    <text evidence="3">The sequence shown here is derived from an EMBL/GenBank/DDBJ whole genome shotgun (WGS) entry which is preliminary data.</text>
</comment>
<dbReference type="PRINTS" id="PR00111">
    <property type="entry name" value="ABHYDROLASE"/>
</dbReference>
<proteinExistence type="predicted"/>
<keyword evidence="4" id="KW-1185">Reference proteome</keyword>
<evidence type="ECO:0000313" key="4">
    <source>
        <dbReference type="Proteomes" id="UP000233440"/>
    </source>
</evidence>